<evidence type="ECO:0000256" key="1">
    <source>
        <dbReference type="SAM" id="Phobius"/>
    </source>
</evidence>
<evidence type="ECO:0000313" key="2">
    <source>
        <dbReference type="EMBL" id="EQD27257.1"/>
    </source>
</evidence>
<organism evidence="2">
    <name type="scientific">mine drainage metagenome</name>
    <dbReference type="NCBI Taxonomy" id="410659"/>
    <lineage>
        <taxon>unclassified sequences</taxon>
        <taxon>metagenomes</taxon>
        <taxon>ecological metagenomes</taxon>
    </lineage>
</organism>
<name>T0Y5T7_9ZZZZ</name>
<feature type="transmembrane region" description="Helical" evidence="1">
    <location>
        <begin position="42"/>
        <end position="68"/>
    </location>
</feature>
<dbReference type="EMBL" id="AUZY01012909">
    <property type="protein sequence ID" value="EQD27257.1"/>
    <property type="molecule type" value="Genomic_DNA"/>
</dbReference>
<accession>T0Y5T7</accession>
<feature type="transmembrane region" description="Helical" evidence="1">
    <location>
        <begin position="80"/>
        <end position="102"/>
    </location>
</feature>
<keyword evidence="1" id="KW-0472">Membrane</keyword>
<feature type="transmembrane region" description="Helical" evidence="1">
    <location>
        <begin position="114"/>
        <end position="140"/>
    </location>
</feature>
<feature type="transmembrane region" description="Helical" evidence="1">
    <location>
        <begin position="235"/>
        <end position="259"/>
    </location>
</feature>
<feature type="transmembrane region" description="Helical" evidence="1">
    <location>
        <begin position="177"/>
        <end position="196"/>
    </location>
</feature>
<feature type="non-terminal residue" evidence="2">
    <location>
        <position position="1"/>
    </location>
</feature>
<proteinExistence type="predicted"/>
<dbReference type="AlphaFoldDB" id="T0Y5T7"/>
<reference evidence="2" key="2">
    <citation type="journal article" date="2014" name="ISME J.">
        <title>Microbial stratification in low pH oxic and suboxic macroscopic growths along an acid mine drainage.</title>
        <authorList>
            <person name="Mendez-Garcia C."/>
            <person name="Mesa V."/>
            <person name="Sprenger R.R."/>
            <person name="Richter M."/>
            <person name="Diez M.S."/>
            <person name="Solano J."/>
            <person name="Bargiela R."/>
            <person name="Golyshina O.V."/>
            <person name="Manteca A."/>
            <person name="Ramos J.L."/>
            <person name="Gallego J.R."/>
            <person name="Llorente I."/>
            <person name="Martins Dos Santos V.A."/>
            <person name="Jensen O.N."/>
            <person name="Pelaez A.I."/>
            <person name="Sanchez J."/>
            <person name="Ferrer M."/>
        </authorList>
    </citation>
    <scope>NUCLEOTIDE SEQUENCE</scope>
</reference>
<comment type="caution">
    <text evidence="2">The sequence shown here is derived from an EMBL/GenBank/DDBJ whole genome shotgun (WGS) entry which is preliminary data.</text>
</comment>
<feature type="transmembrane region" description="Helical" evidence="1">
    <location>
        <begin position="12"/>
        <end position="36"/>
    </location>
</feature>
<keyword evidence="1" id="KW-0812">Transmembrane</keyword>
<gene>
    <name evidence="2" type="ORF">B1B_19224</name>
</gene>
<keyword evidence="1" id="KW-1133">Transmembrane helix</keyword>
<reference evidence="2" key="1">
    <citation type="submission" date="2013-08" db="EMBL/GenBank/DDBJ databases">
        <authorList>
            <person name="Mendez C."/>
            <person name="Richter M."/>
            <person name="Ferrer M."/>
            <person name="Sanchez J."/>
        </authorList>
    </citation>
    <scope>NUCLEOTIDE SEQUENCE</scope>
</reference>
<protein>
    <submittedName>
        <fullName evidence="2">Ferredoxin</fullName>
    </submittedName>
</protein>
<sequence length="269" mass="30162">NYLRLFRHKITLKGFALGLFLISMMGSMLDALLYFIVAPPSFLNSILAVNISMIIMTIAVVYVLVAATTETYSRFAGLEVFVFALLLSWNEISMALFLRVIGFGFGGISSLGSYLSYFSLSITSILFLAPMLVEMIYFIFFRMKPGFEKRSVVTILIMQLADPAMLGKSSLVVPLLAAYSLLMIAAIYYLFSYVYAHRDEITMSSRKIVRWIIVLIVISAAGLLEPVLYPHPFGLSWLIFAISMMMAMTLYFTIILGMFQEGEIVVPEA</sequence>
<feature type="transmembrane region" description="Helical" evidence="1">
    <location>
        <begin position="208"/>
        <end position="229"/>
    </location>
</feature>